<keyword evidence="2" id="KW-1185">Reference proteome</keyword>
<dbReference type="Proteomes" id="UP001196413">
    <property type="component" value="Unassembled WGS sequence"/>
</dbReference>
<dbReference type="EMBL" id="JAHQIW010000561">
    <property type="protein sequence ID" value="KAJ1348779.1"/>
    <property type="molecule type" value="Genomic_DNA"/>
</dbReference>
<organism evidence="1 2">
    <name type="scientific">Parelaphostrongylus tenuis</name>
    <name type="common">Meningeal worm</name>
    <dbReference type="NCBI Taxonomy" id="148309"/>
    <lineage>
        <taxon>Eukaryota</taxon>
        <taxon>Metazoa</taxon>
        <taxon>Ecdysozoa</taxon>
        <taxon>Nematoda</taxon>
        <taxon>Chromadorea</taxon>
        <taxon>Rhabditida</taxon>
        <taxon>Rhabditina</taxon>
        <taxon>Rhabditomorpha</taxon>
        <taxon>Strongyloidea</taxon>
        <taxon>Metastrongylidae</taxon>
        <taxon>Parelaphostrongylus</taxon>
    </lineage>
</organism>
<name>A0AAD5MQY2_PARTN</name>
<proteinExistence type="predicted"/>
<sequence length="80" mass="8329">MIIGENKAIHHPSGPNRTESLGLLATWIAAIGPVMSTSSRSHPSSRQGNAAFCQTDKEKVDRSELGVAGSSAALSWLVAA</sequence>
<evidence type="ECO:0000313" key="2">
    <source>
        <dbReference type="Proteomes" id="UP001196413"/>
    </source>
</evidence>
<accession>A0AAD5MQY2</accession>
<gene>
    <name evidence="1" type="ORF">KIN20_004171</name>
</gene>
<evidence type="ECO:0000313" key="1">
    <source>
        <dbReference type="EMBL" id="KAJ1348779.1"/>
    </source>
</evidence>
<reference evidence="1" key="1">
    <citation type="submission" date="2021-06" db="EMBL/GenBank/DDBJ databases">
        <title>Parelaphostrongylus tenuis whole genome reference sequence.</title>
        <authorList>
            <person name="Garwood T.J."/>
            <person name="Larsen P.A."/>
            <person name="Fountain-Jones N.M."/>
            <person name="Garbe J.R."/>
            <person name="Macchietto M.G."/>
            <person name="Kania S.A."/>
            <person name="Gerhold R.W."/>
            <person name="Richards J.E."/>
            <person name="Wolf T.M."/>
        </authorList>
    </citation>
    <scope>NUCLEOTIDE SEQUENCE</scope>
    <source>
        <strain evidence="1">MNPRO001-30</strain>
        <tissue evidence="1">Meninges</tissue>
    </source>
</reference>
<dbReference type="AlphaFoldDB" id="A0AAD5MQY2"/>
<protein>
    <submittedName>
        <fullName evidence="1">Uncharacterized protein</fullName>
    </submittedName>
</protein>
<comment type="caution">
    <text evidence="1">The sequence shown here is derived from an EMBL/GenBank/DDBJ whole genome shotgun (WGS) entry which is preliminary data.</text>
</comment>